<keyword evidence="2" id="KW-1185">Reference proteome</keyword>
<accession>A0A3A6PQ84</accession>
<dbReference type="OrthoDB" id="214610at2157"/>
<protein>
    <submittedName>
        <fullName evidence="1">Uncharacterized protein</fullName>
    </submittedName>
</protein>
<evidence type="ECO:0000313" key="1">
    <source>
        <dbReference type="EMBL" id="RJX43900.1"/>
    </source>
</evidence>
<gene>
    <name evidence="1" type="ORF">DM826_04250</name>
</gene>
<dbReference type="InterPro" id="IPR055533">
    <property type="entry name" value="DUF7109"/>
</dbReference>
<dbReference type="RefSeq" id="WP_120101835.1">
    <property type="nucleotide sequence ID" value="NZ_QKNY01000006.1"/>
</dbReference>
<dbReference type="EMBL" id="QKNY01000006">
    <property type="protein sequence ID" value="RJX43900.1"/>
    <property type="molecule type" value="Genomic_DNA"/>
</dbReference>
<dbReference type="Pfam" id="PF23421">
    <property type="entry name" value="DUF7109"/>
    <property type="match status" value="1"/>
</dbReference>
<dbReference type="Proteomes" id="UP000276588">
    <property type="component" value="Unassembled WGS sequence"/>
</dbReference>
<dbReference type="AlphaFoldDB" id="A0A3A6PQ84"/>
<comment type="caution">
    <text evidence="1">The sequence shown here is derived from an EMBL/GenBank/DDBJ whole genome shotgun (WGS) entry which is preliminary data.</text>
</comment>
<sequence length="164" mass="17352">MTATGDELAGVVDLFGALTREELSQALTELAFKQGAAVDDAAVTDAIETAITEYVLVEYAPTSSDASDADSESLLTVGPAAFPTLPPNAEDLPHILDYETRSVDRDRLAEQVQTRLEAEADEAVAADDADRAAALLDVSYDLEAWAAVETDAIRASLTPLLPQD</sequence>
<name>A0A3A6PQ84_9EURY</name>
<reference evidence="1 2" key="1">
    <citation type="submission" date="2018-06" db="EMBL/GenBank/DDBJ databases">
        <title>Halonotius sp. F13-13 a new haloarchaeeon isolated from a solar saltern from Isla Cristina, Huelva, Spain.</title>
        <authorList>
            <person name="Duran-Viseras A."/>
            <person name="Sanchez-Porro C."/>
            <person name="Ventosa A."/>
        </authorList>
    </citation>
    <scope>NUCLEOTIDE SEQUENCE [LARGE SCALE GENOMIC DNA]</scope>
    <source>
        <strain evidence="1 2">F13-13</strain>
    </source>
</reference>
<evidence type="ECO:0000313" key="2">
    <source>
        <dbReference type="Proteomes" id="UP000276588"/>
    </source>
</evidence>
<organism evidence="1 2">
    <name type="scientific">Halonotius aquaticus</name>
    <dbReference type="NCBI Taxonomy" id="2216978"/>
    <lineage>
        <taxon>Archaea</taxon>
        <taxon>Methanobacteriati</taxon>
        <taxon>Methanobacteriota</taxon>
        <taxon>Stenosarchaea group</taxon>
        <taxon>Halobacteria</taxon>
        <taxon>Halobacteriales</taxon>
        <taxon>Haloferacaceae</taxon>
        <taxon>Halonotius</taxon>
    </lineage>
</organism>
<proteinExistence type="predicted"/>